<evidence type="ECO:0000259" key="7">
    <source>
        <dbReference type="Pfam" id="PF20466"/>
    </source>
</evidence>
<dbReference type="Pfam" id="PF20466">
    <property type="entry name" value="MmeI_TRD"/>
    <property type="match status" value="1"/>
</dbReference>
<feature type="domain" description="Type II methyltransferase M.TaqI-like" evidence="6">
    <location>
        <begin position="671"/>
        <end position="958"/>
    </location>
</feature>
<dbReference type="PANTHER" id="PTHR33841:SF1">
    <property type="entry name" value="DNA METHYLTRANSFERASE A"/>
    <property type="match status" value="1"/>
</dbReference>
<dbReference type="STRING" id="446469.Sked_03250"/>
<reference evidence="8 9" key="1">
    <citation type="journal article" date="2009" name="Stand. Genomic Sci.">
        <title>Complete genome sequence of Sanguibacter keddieii type strain (ST-74).</title>
        <authorList>
            <person name="Ivanova N."/>
            <person name="Sikorski J."/>
            <person name="Sims D."/>
            <person name="Brettin T."/>
            <person name="Detter J.C."/>
            <person name="Han C."/>
            <person name="Lapidus A."/>
            <person name="Copeland A."/>
            <person name="Glavina Del Rio T."/>
            <person name="Nolan M."/>
            <person name="Chen F."/>
            <person name="Lucas S."/>
            <person name="Tice H."/>
            <person name="Cheng J.F."/>
            <person name="Bruce D."/>
            <person name="Goodwin L."/>
            <person name="Pitluck S."/>
            <person name="Pati A."/>
            <person name="Mavromatis K."/>
            <person name="Chen A."/>
            <person name="Palaniappan K."/>
            <person name="D'haeseleer P."/>
            <person name="Chain P."/>
            <person name="Bristow J."/>
            <person name="Eisen J.A."/>
            <person name="Markowitz V."/>
            <person name="Hugenholtz P."/>
            <person name="Goker M."/>
            <person name="Pukall R."/>
            <person name="Klenk H.P."/>
            <person name="Kyrpides N.C."/>
        </authorList>
    </citation>
    <scope>NUCLEOTIDE SEQUENCE [LARGE SCALE GENOMIC DNA]</scope>
    <source>
        <strain evidence="9">ATCC 51767 / DSM 10542 / NCFB 3025 / ST-74</strain>
    </source>
</reference>
<keyword evidence="9" id="KW-1185">Reference proteome</keyword>
<keyword evidence="4" id="KW-0949">S-adenosyl-L-methionine</keyword>
<dbReference type="SUPFAM" id="SSF53335">
    <property type="entry name" value="S-adenosyl-L-methionine-dependent methyltransferases"/>
    <property type="match status" value="1"/>
</dbReference>
<dbReference type="REBASE" id="22816">
    <property type="entry name" value="SkeORF3250P"/>
</dbReference>
<dbReference type="EC" id="2.1.1.72" evidence="1"/>
<evidence type="ECO:0000256" key="4">
    <source>
        <dbReference type="ARBA" id="ARBA00022691"/>
    </source>
</evidence>
<evidence type="ECO:0000313" key="8">
    <source>
        <dbReference type="EMBL" id="ACZ20293.1"/>
    </source>
</evidence>
<dbReference type="OrthoDB" id="4280289at2"/>
<dbReference type="eggNOG" id="COG1002">
    <property type="taxonomic scope" value="Bacteria"/>
</dbReference>
<evidence type="ECO:0000256" key="3">
    <source>
        <dbReference type="ARBA" id="ARBA00022679"/>
    </source>
</evidence>
<dbReference type="RefSeq" id="WP_012865362.1">
    <property type="nucleotide sequence ID" value="NC_013521.1"/>
</dbReference>
<dbReference type="EMBL" id="CP001819">
    <property type="protein sequence ID" value="ACZ20293.1"/>
    <property type="molecule type" value="Genomic_DNA"/>
</dbReference>
<dbReference type="KEGG" id="ske:Sked_03250"/>
<evidence type="ECO:0000256" key="2">
    <source>
        <dbReference type="ARBA" id="ARBA00022603"/>
    </source>
</evidence>
<keyword evidence="2" id="KW-0489">Methyltransferase</keyword>
<dbReference type="GO" id="GO:0032259">
    <property type="term" value="P:methylation"/>
    <property type="evidence" value="ECO:0007669"/>
    <property type="project" value="UniProtKB-KW"/>
</dbReference>
<evidence type="ECO:0000256" key="5">
    <source>
        <dbReference type="ARBA" id="ARBA00047942"/>
    </source>
</evidence>
<dbReference type="InterPro" id="IPR029063">
    <property type="entry name" value="SAM-dependent_MTases_sf"/>
</dbReference>
<organism evidence="8 9">
    <name type="scientific">Sanguibacter keddieii (strain ATCC 51767 / DSM 10542 / NCFB 3025 / ST-74)</name>
    <dbReference type="NCBI Taxonomy" id="446469"/>
    <lineage>
        <taxon>Bacteria</taxon>
        <taxon>Bacillati</taxon>
        <taxon>Actinomycetota</taxon>
        <taxon>Actinomycetes</taxon>
        <taxon>Micrococcales</taxon>
        <taxon>Sanguibacteraceae</taxon>
        <taxon>Sanguibacter</taxon>
    </lineage>
</organism>
<name>D1BJN7_SANKS</name>
<dbReference type="Pfam" id="PF07669">
    <property type="entry name" value="Eco57I"/>
    <property type="match status" value="1"/>
</dbReference>
<feature type="domain" description="MmeI-like target recognition" evidence="7">
    <location>
        <begin position="1055"/>
        <end position="1239"/>
    </location>
</feature>
<dbReference type="Gene3D" id="3.40.50.150">
    <property type="entry name" value="Vaccinia Virus protein VP39"/>
    <property type="match status" value="2"/>
</dbReference>
<keyword evidence="3" id="KW-0808">Transferase</keyword>
<accession>D1BJN7</accession>
<evidence type="ECO:0000313" key="9">
    <source>
        <dbReference type="Proteomes" id="UP000000322"/>
    </source>
</evidence>
<evidence type="ECO:0000256" key="1">
    <source>
        <dbReference type="ARBA" id="ARBA00011900"/>
    </source>
</evidence>
<dbReference type="InterPro" id="IPR050953">
    <property type="entry name" value="N4_N6_ade-DNA_methylase"/>
</dbReference>
<dbReference type="HOGENOM" id="CLU_004385_0_0_11"/>
<dbReference type="GO" id="GO:0003676">
    <property type="term" value="F:nucleic acid binding"/>
    <property type="evidence" value="ECO:0007669"/>
    <property type="project" value="InterPro"/>
</dbReference>
<dbReference type="GO" id="GO:0006304">
    <property type="term" value="P:DNA modification"/>
    <property type="evidence" value="ECO:0007669"/>
    <property type="project" value="InterPro"/>
</dbReference>
<dbReference type="PANTHER" id="PTHR33841">
    <property type="entry name" value="DNA METHYLTRANSFERASE YEEA-RELATED"/>
    <property type="match status" value="1"/>
</dbReference>
<protein>
    <recommendedName>
        <fullName evidence="1">site-specific DNA-methyltransferase (adenine-specific)</fullName>
        <ecNumber evidence="1">2.1.1.72</ecNumber>
    </recommendedName>
</protein>
<proteinExistence type="predicted"/>
<dbReference type="InterPro" id="IPR046820">
    <property type="entry name" value="MmeI_TRD"/>
</dbReference>
<dbReference type="GO" id="GO:0009007">
    <property type="term" value="F:site-specific DNA-methyltransferase (adenine-specific) activity"/>
    <property type="evidence" value="ECO:0007669"/>
    <property type="project" value="UniProtKB-EC"/>
</dbReference>
<dbReference type="InterPro" id="IPR002052">
    <property type="entry name" value="DNA_methylase_N6_adenine_CS"/>
</dbReference>
<evidence type="ECO:0000259" key="6">
    <source>
        <dbReference type="Pfam" id="PF07669"/>
    </source>
</evidence>
<sequence>MKIPRKPRLTREHRDWLELVDREGPFVAIPALKRVYPQGIPQMGANEKAALRDAKPDFDRSWDAWSKTSDENQVESALEQYHGARDKWIDAVLRDAAGWDEFLGWGDEVFVGSTPKASSPSRVDSVEASGAFSRQGEIAALVLVVDPVESLRDPLVDEPWTASPIDRMDAILRASHYEIGVVTDGRWWAIVSAQDRVMTASGIVDSQTWIEEADVRDGFFELLSPLRLAGGQENDRLRALFYESVTAAEDITVALGTQVRRAVDLLVTAFSEGTADARESSRTDPLPSDRGLVYEGAVTVMMRVVFLLFAEERSMMPQSPLFTEGYGVSGLLDALDKRKREEGAEALDGTHYTWHRLLATSQALSQGVTSEDMRLPAYGGSLFDPSRFMFMTATDDRGSLAVTVSDRVMLEVLRAVQEAVISGERRRVSFRDIDVEQIGYIYEGLLGYTAADVDEVVVGLVGKDGEEPEIPLTTLEGLAESAPDAKKLAESVVKWVKDNQHGAATKSATALKKLLDSVVEDGERALLSVTRDSELLDQLRPFVGIIRRDLRERPVVIRPGGLAIIETPSRANSGAHYTPKSLAQEVVRYALEPLVYRPGPHQTEDTDQWRLLDSNEILDLKVADIACGSGAFLVAAAEYLAARVLQAWQSEGVRGTPHELEVKAKRQVVAQCLYGADINGMAVEMCKLSLWLVSLDPDQPFSFVDDKVLHGNSLLGITDVRQLEALHIDPAQAKSSVLGNYSEGTLFGGGSEAQGMELLDVRSVIQRAVRLRQRLASEVDDHDPARSTNTKLRLWHEYEDVIEQTRDVANGIIAAGLQEGGKSGKKLNERYENLRIAVDRAFAAGRGDRVMLDSIVVEGLRPAVDTDYDRWKPLHWALAVPDVLERGGFDAIVGNPPFLGGQKLTGAMGTNVRDWLVNVLADGRRGSADLVAYFFLRATALLHAKGALGLIATNTIAQGDSRQVGLDAMVADGFTITRSIQSRSWPAASANLEYAAVWGTRASVAEAVPRVADDIPVRRISTLLEPAGRVHGNPIRLAENAGVAYVGCYVLGMGFVVAPEEAAEWIATDPRNAEVLFPYLNGEDLNSRPDASASRWVIDFNDLEEATAASYTLPFERISQFVKPERQRRNPDGLFALRKPLPERWWQYAEKRPAMRRAIADLGEVLVIARVSKTVMPVRVPTGQVASEQCIVFATSSYSDQAILSSSIHQTWSLTYGSGMRNDPRYTPSDIFETFPRPNNARVELAEIGCRLEVDRRGVLQSLGGGLTKLYNRINDPMDLDDQGIAELRDLHVELDKEVLRSYGWSDIELDYGFHEYRKYRRWTLGPGARVELLDRLLEENHRRGGR</sequence>
<dbReference type="Proteomes" id="UP000000322">
    <property type="component" value="Chromosome"/>
</dbReference>
<dbReference type="PROSITE" id="PS00092">
    <property type="entry name" value="N6_MTASE"/>
    <property type="match status" value="1"/>
</dbReference>
<comment type="catalytic activity">
    <reaction evidence="5">
        <text>a 2'-deoxyadenosine in DNA + S-adenosyl-L-methionine = an N(6)-methyl-2'-deoxyadenosine in DNA + S-adenosyl-L-homocysteine + H(+)</text>
        <dbReference type="Rhea" id="RHEA:15197"/>
        <dbReference type="Rhea" id="RHEA-COMP:12418"/>
        <dbReference type="Rhea" id="RHEA-COMP:12419"/>
        <dbReference type="ChEBI" id="CHEBI:15378"/>
        <dbReference type="ChEBI" id="CHEBI:57856"/>
        <dbReference type="ChEBI" id="CHEBI:59789"/>
        <dbReference type="ChEBI" id="CHEBI:90615"/>
        <dbReference type="ChEBI" id="CHEBI:90616"/>
        <dbReference type="EC" id="2.1.1.72"/>
    </reaction>
</comment>
<dbReference type="InterPro" id="IPR011639">
    <property type="entry name" value="MethylTrfase_TaqI-like_dom"/>
</dbReference>
<dbReference type="PRINTS" id="PR00507">
    <property type="entry name" value="N12N6MTFRASE"/>
</dbReference>
<gene>
    <name evidence="8" type="ordered locus">Sked_03250</name>
</gene>